<dbReference type="Pfam" id="PF02770">
    <property type="entry name" value="Acyl-CoA_dh_M"/>
    <property type="match status" value="1"/>
</dbReference>
<dbReference type="AlphaFoldDB" id="T0H9L5"/>
<dbReference type="InterPro" id="IPR006091">
    <property type="entry name" value="Acyl-CoA_Oxase/DH_mid-dom"/>
</dbReference>
<comment type="caution">
    <text evidence="14">The sequence shown here is derived from an EMBL/GenBank/DDBJ whole genome shotgun (WGS) entry which is preliminary data.</text>
</comment>
<evidence type="ECO:0000259" key="12">
    <source>
        <dbReference type="Pfam" id="PF02770"/>
    </source>
</evidence>
<feature type="domain" description="Acyl-CoA dehydrogenase/oxidase C-terminal" evidence="11">
    <location>
        <begin position="228"/>
        <end position="376"/>
    </location>
</feature>
<evidence type="ECO:0000313" key="14">
    <source>
        <dbReference type="EMBL" id="EQB08783.1"/>
    </source>
</evidence>
<protein>
    <recommendedName>
        <fullName evidence="8">Acyl-[acyl-carrier-protein] dehydrogenase MbtN</fullName>
    </recommendedName>
    <alternativeName>
        <fullName evidence="9">Mycobactin synthase protein N</fullName>
    </alternativeName>
</protein>
<evidence type="ECO:0000256" key="6">
    <source>
        <dbReference type="ARBA" id="ARBA00023002"/>
    </source>
</evidence>
<dbReference type="FunFam" id="1.20.140.10:FF:000001">
    <property type="entry name" value="Acyl-CoA dehydrogenase"/>
    <property type="match status" value="1"/>
</dbReference>
<evidence type="ECO:0000256" key="8">
    <source>
        <dbReference type="ARBA" id="ARBA00040394"/>
    </source>
</evidence>
<evidence type="ECO:0000256" key="2">
    <source>
        <dbReference type="ARBA" id="ARBA00005102"/>
    </source>
</evidence>
<evidence type="ECO:0000313" key="15">
    <source>
        <dbReference type="Proteomes" id="UP000015527"/>
    </source>
</evidence>
<evidence type="ECO:0000256" key="10">
    <source>
        <dbReference type="RuleBase" id="RU362125"/>
    </source>
</evidence>
<reference evidence="14 15" key="1">
    <citation type="journal article" date="2013" name="Genome Announc.">
        <title>Genome Sequence of Novosphingobium lindaniclasticum LE124T, Isolated from a Hexachlorocyclohexane Dumpsite.</title>
        <authorList>
            <person name="Saxena A."/>
            <person name="Nayyar N."/>
            <person name="Sangwan N."/>
            <person name="Kumari R."/>
            <person name="Khurana J.P."/>
            <person name="Lal R."/>
        </authorList>
    </citation>
    <scope>NUCLEOTIDE SEQUENCE [LARGE SCALE GENOMIC DNA]</scope>
    <source>
        <strain evidence="14 15">LE124</strain>
    </source>
</reference>
<evidence type="ECO:0000256" key="7">
    <source>
        <dbReference type="ARBA" id="ARBA00037085"/>
    </source>
</evidence>
<dbReference type="InterPro" id="IPR046373">
    <property type="entry name" value="Acyl-CoA_Oxase/DH_mid-dom_sf"/>
</dbReference>
<accession>T0H9L5</accession>
<sequence length="376" mass="41663">MASEISEELAIFRRSANRFIKSEVVPHLSRFREQRCVDRELWRKAGEAGLLLCGIPEPWGAGGDIRHEVVFIEELARAGFPDFGVPIHSGIVAPYIAHYGTNAQKDRWLPAMAAGEKVGAMAMTEPEGGSDLRGIRTSAKRYGDEWVISGAKTFITNGHLADIIIVACQTEPPGTHSGLSLIVVETEELEGFRRGRNLEKIGFKASDTAELFFDDCRVPASNLLGEQGRGLPYMMQQLPQERLLMAVQAVGAMEAAVDLTIAYTKERRAFGQAVFDFQNTRFKLAEAKSHTTVARIYLDNCINDHANGEFSATDGAIAKWWTTQKQCEVIDECLQLFGGYGYMAEYPIAHAWADARVQKIYAGTNEIMKELIARSL</sequence>
<dbReference type="PROSITE" id="PS00072">
    <property type="entry name" value="ACYL_COA_DH_1"/>
    <property type="match status" value="1"/>
</dbReference>
<evidence type="ECO:0000259" key="13">
    <source>
        <dbReference type="Pfam" id="PF02771"/>
    </source>
</evidence>
<comment type="similarity">
    <text evidence="3 10">Belongs to the acyl-CoA dehydrogenase family.</text>
</comment>
<dbReference type="RefSeq" id="WP_021235857.1">
    <property type="nucleotide sequence ID" value="NZ_ATHL01000141.1"/>
</dbReference>
<dbReference type="OrthoDB" id="9780544at2"/>
<dbReference type="PANTHER" id="PTHR48083">
    <property type="entry name" value="MEDIUM-CHAIN SPECIFIC ACYL-COA DEHYDROGENASE, MITOCHONDRIAL-RELATED"/>
    <property type="match status" value="1"/>
</dbReference>
<keyword evidence="4 10" id="KW-0285">Flavoprotein</keyword>
<dbReference type="InterPro" id="IPR013786">
    <property type="entry name" value="AcylCoA_DH/ox_N"/>
</dbReference>
<dbReference type="InterPro" id="IPR050741">
    <property type="entry name" value="Acyl-CoA_dehydrogenase"/>
</dbReference>
<dbReference type="SUPFAM" id="SSF56645">
    <property type="entry name" value="Acyl-CoA dehydrogenase NM domain-like"/>
    <property type="match status" value="1"/>
</dbReference>
<evidence type="ECO:0000256" key="1">
    <source>
        <dbReference type="ARBA" id="ARBA00001974"/>
    </source>
</evidence>
<dbReference type="GO" id="GO:0003995">
    <property type="term" value="F:acyl-CoA dehydrogenase activity"/>
    <property type="evidence" value="ECO:0007669"/>
    <property type="project" value="InterPro"/>
</dbReference>
<dbReference type="GO" id="GO:0033539">
    <property type="term" value="P:fatty acid beta-oxidation using acyl-CoA dehydrogenase"/>
    <property type="evidence" value="ECO:0007669"/>
    <property type="project" value="TreeGrafter"/>
</dbReference>
<dbReference type="SUPFAM" id="SSF47203">
    <property type="entry name" value="Acyl-CoA dehydrogenase C-terminal domain-like"/>
    <property type="match status" value="1"/>
</dbReference>
<feature type="domain" description="Acyl-CoA oxidase/dehydrogenase middle" evidence="12">
    <location>
        <begin position="120"/>
        <end position="216"/>
    </location>
</feature>
<evidence type="ECO:0000256" key="9">
    <source>
        <dbReference type="ARBA" id="ARBA00042660"/>
    </source>
</evidence>
<keyword evidence="6 10" id="KW-0560">Oxidoreductase</keyword>
<proteinExistence type="inferred from homology"/>
<dbReference type="InterPro" id="IPR036250">
    <property type="entry name" value="AcylCo_DH-like_C"/>
</dbReference>
<dbReference type="GO" id="GO:0050660">
    <property type="term" value="F:flavin adenine dinucleotide binding"/>
    <property type="evidence" value="ECO:0007669"/>
    <property type="project" value="InterPro"/>
</dbReference>
<dbReference type="PANTHER" id="PTHR48083:SF20">
    <property type="entry name" value="LONG-CHAIN SPECIFIC ACYL-COA DEHYDROGENASE, MITOCHONDRIAL"/>
    <property type="match status" value="1"/>
</dbReference>
<comment type="function">
    <text evidence="7">Catalyzes the dehydrogenation at the alpha-beta position of ACP-bound acyl chains. This results in the introduction of a double bond in the lipidic chain, which is further transferred to the epsilon-amino group of lysine residue in the mycobactin core by MbtK.</text>
</comment>
<evidence type="ECO:0000256" key="3">
    <source>
        <dbReference type="ARBA" id="ARBA00009347"/>
    </source>
</evidence>
<dbReference type="Pfam" id="PF00441">
    <property type="entry name" value="Acyl-CoA_dh_1"/>
    <property type="match status" value="1"/>
</dbReference>
<dbReference type="FunFam" id="2.40.110.10:FF:000002">
    <property type="entry name" value="Acyl-CoA dehydrogenase fadE12"/>
    <property type="match status" value="1"/>
</dbReference>
<dbReference type="Gene3D" id="1.10.540.10">
    <property type="entry name" value="Acyl-CoA dehydrogenase/oxidase, N-terminal domain"/>
    <property type="match status" value="1"/>
</dbReference>
<organism evidence="14 15">
    <name type="scientific">Novosphingobium lindaniclasticum LE124</name>
    <dbReference type="NCBI Taxonomy" id="1096930"/>
    <lineage>
        <taxon>Bacteria</taxon>
        <taxon>Pseudomonadati</taxon>
        <taxon>Pseudomonadota</taxon>
        <taxon>Alphaproteobacteria</taxon>
        <taxon>Sphingomonadales</taxon>
        <taxon>Sphingomonadaceae</taxon>
        <taxon>Novosphingobium</taxon>
    </lineage>
</organism>
<dbReference type="Pfam" id="PF02771">
    <property type="entry name" value="Acyl-CoA_dh_N"/>
    <property type="match status" value="1"/>
</dbReference>
<dbReference type="InterPro" id="IPR009075">
    <property type="entry name" value="AcylCo_DH/oxidase_C"/>
</dbReference>
<dbReference type="eggNOG" id="COG1960">
    <property type="taxonomic scope" value="Bacteria"/>
</dbReference>
<keyword evidence="15" id="KW-1185">Reference proteome</keyword>
<comment type="pathway">
    <text evidence="2">Siderophore biosynthesis; mycobactin biosynthesis.</text>
</comment>
<dbReference type="GO" id="GO:0005737">
    <property type="term" value="C:cytoplasm"/>
    <property type="evidence" value="ECO:0007669"/>
    <property type="project" value="TreeGrafter"/>
</dbReference>
<dbReference type="PATRIC" id="fig|1096930.3.peg.4100"/>
<evidence type="ECO:0000259" key="11">
    <source>
        <dbReference type="Pfam" id="PF00441"/>
    </source>
</evidence>
<comment type="cofactor">
    <cofactor evidence="1 10">
        <name>FAD</name>
        <dbReference type="ChEBI" id="CHEBI:57692"/>
    </cofactor>
</comment>
<dbReference type="Gene3D" id="1.20.140.10">
    <property type="entry name" value="Butyryl-CoA Dehydrogenase, subunit A, domain 3"/>
    <property type="match status" value="1"/>
</dbReference>
<name>T0H9L5_9SPHN</name>
<gene>
    <name evidence="14" type="ORF">L284_20870</name>
</gene>
<dbReference type="Gene3D" id="2.40.110.10">
    <property type="entry name" value="Butyryl-CoA Dehydrogenase, subunit A, domain 2"/>
    <property type="match status" value="1"/>
</dbReference>
<dbReference type="InterPro" id="IPR037069">
    <property type="entry name" value="AcylCoA_DH/ox_N_sf"/>
</dbReference>
<dbReference type="InterPro" id="IPR009100">
    <property type="entry name" value="AcylCoA_DH/oxidase_NM_dom_sf"/>
</dbReference>
<evidence type="ECO:0000256" key="5">
    <source>
        <dbReference type="ARBA" id="ARBA00022827"/>
    </source>
</evidence>
<feature type="domain" description="Acyl-CoA dehydrogenase/oxidase N-terminal" evidence="13">
    <location>
        <begin position="6"/>
        <end position="116"/>
    </location>
</feature>
<dbReference type="EMBL" id="ATHL01000141">
    <property type="protein sequence ID" value="EQB08783.1"/>
    <property type="molecule type" value="Genomic_DNA"/>
</dbReference>
<keyword evidence="5 10" id="KW-0274">FAD</keyword>
<evidence type="ECO:0000256" key="4">
    <source>
        <dbReference type="ARBA" id="ARBA00022630"/>
    </source>
</evidence>
<dbReference type="Proteomes" id="UP000015527">
    <property type="component" value="Unassembled WGS sequence"/>
</dbReference>
<dbReference type="InterPro" id="IPR006089">
    <property type="entry name" value="Acyl-CoA_DH_CS"/>
</dbReference>